<dbReference type="OMA" id="RDEPCIH"/>
<feature type="region of interest" description="Disordered" evidence="1">
    <location>
        <begin position="158"/>
        <end position="289"/>
    </location>
</feature>
<dbReference type="GeneTree" id="ENSGT01030000234766"/>
<dbReference type="Ensembl" id="ENSEBUT00000023843.1">
    <property type="protein sequence ID" value="ENSEBUP00000023267.1"/>
    <property type="gene ID" value="ENSEBUG00000014332.1"/>
</dbReference>
<feature type="compositionally biased region" description="Low complexity" evidence="1">
    <location>
        <begin position="158"/>
        <end position="169"/>
    </location>
</feature>
<name>A0A8C4R2Q0_EPTBU</name>
<dbReference type="AlphaFoldDB" id="A0A8C4R2Q0"/>
<feature type="compositionally biased region" description="Low complexity" evidence="1">
    <location>
        <begin position="132"/>
        <end position="147"/>
    </location>
</feature>
<dbReference type="PANTHER" id="PTHR37162:SF10">
    <property type="entry name" value="DUF4371 DOMAIN-CONTAINING PROTEIN"/>
    <property type="match status" value="1"/>
</dbReference>
<sequence length="508" mass="56102">MVGKHKGVAAYIHKQNPECYIMGCPCHMMHNTAKKAAQALPIELDDFLIDIYYYLDKSSKRVKGVKALQELCDAPTHKILKHVATRWLSLGQCLDRLIEQWEPLRLFFKEEVRRKMQPTVAKTLTTSKKDGTVSTASTGTAGSSTSGAAFTTTTAVSAAKKTAGTAPKPMLRAGSITGPSSRSSTKQIPSESRKTVIVPSTGKEGPKLSSAFAKSLDRSSAKPSNQRSSSLAAPTSSSLLKRKIGSGTTSLTSSAGSKRKCDRPAAKCTTSSTTKSASSSNTVQESREKRVNRMFLSPQTKLYCFFLRYANKLFEKGNLLLQRDEPCIHLLHGELNGLLKDIFVRFLKPSVSSVALVNVPFSDRNHQKNDEDLMIGNDAKLYIREQRSLKKSTFTLSESDIQGFFSAVRSYYVKACNYIFKTWPLDDELAKHAQVLDVKLHQEVGFDCVEFFIKKFPCLFSGGDSDIDSTPCYQREYSKDIIRRAKRATQLSLSKAAMEKASSSSTSQ</sequence>
<keyword evidence="3" id="KW-1185">Reference proteome</keyword>
<evidence type="ECO:0000313" key="2">
    <source>
        <dbReference type="Ensembl" id="ENSEBUP00000023267.1"/>
    </source>
</evidence>
<dbReference type="Proteomes" id="UP000694388">
    <property type="component" value="Unplaced"/>
</dbReference>
<dbReference type="PANTHER" id="PTHR37162">
    <property type="entry name" value="HAT FAMILY DIMERISATION DOMAINCONTAINING PROTEIN-RELATED"/>
    <property type="match status" value="1"/>
</dbReference>
<organism evidence="2 3">
    <name type="scientific">Eptatretus burgeri</name>
    <name type="common">Inshore hagfish</name>
    <dbReference type="NCBI Taxonomy" id="7764"/>
    <lineage>
        <taxon>Eukaryota</taxon>
        <taxon>Metazoa</taxon>
        <taxon>Chordata</taxon>
        <taxon>Craniata</taxon>
        <taxon>Vertebrata</taxon>
        <taxon>Cyclostomata</taxon>
        <taxon>Myxini</taxon>
        <taxon>Myxiniformes</taxon>
        <taxon>Myxinidae</taxon>
        <taxon>Eptatretinae</taxon>
        <taxon>Eptatretus</taxon>
    </lineage>
</organism>
<proteinExistence type="predicted"/>
<protein>
    <submittedName>
        <fullName evidence="2">Uncharacterized protein</fullName>
    </submittedName>
</protein>
<feature type="compositionally biased region" description="Low complexity" evidence="1">
    <location>
        <begin position="228"/>
        <end position="256"/>
    </location>
</feature>
<evidence type="ECO:0000256" key="1">
    <source>
        <dbReference type="SAM" id="MobiDB-lite"/>
    </source>
</evidence>
<feature type="region of interest" description="Disordered" evidence="1">
    <location>
        <begin position="128"/>
        <end position="147"/>
    </location>
</feature>
<reference evidence="2" key="1">
    <citation type="submission" date="2025-08" db="UniProtKB">
        <authorList>
            <consortium name="Ensembl"/>
        </authorList>
    </citation>
    <scope>IDENTIFICATION</scope>
</reference>
<evidence type="ECO:0000313" key="3">
    <source>
        <dbReference type="Proteomes" id="UP000694388"/>
    </source>
</evidence>
<feature type="compositionally biased region" description="Low complexity" evidence="1">
    <location>
        <begin position="269"/>
        <end position="282"/>
    </location>
</feature>
<reference evidence="2" key="2">
    <citation type="submission" date="2025-09" db="UniProtKB">
        <authorList>
            <consortium name="Ensembl"/>
        </authorList>
    </citation>
    <scope>IDENTIFICATION</scope>
</reference>
<feature type="compositionally biased region" description="Polar residues" evidence="1">
    <location>
        <begin position="177"/>
        <end position="190"/>
    </location>
</feature>
<accession>A0A8C4R2Q0</accession>